<dbReference type="PANTHER" id="PTHR21600:SF87">
    <property type="entry name" value="RNA PSEUDOURIDYLATE SYNTHASE DOMAIN-CONTAINING PROTEIN 1"/>
    <property type="match status" value="1"/>
</dbReference>
<dbReference type="Pfam" id="PF00849">
    <property type="entry name" value="PseudoU_synth_2"/>
    <property type="match status" value="1"/>
</dbReference>
<accession>A0ABV7WRS2</accession>
<comment type="caution">
    <text evidence="3">The sequence shown here is derived from an EMBL/GenBank/DDBJ whole genome shotgun (WGS) entry which is preliminary data.</text>
</comment>
<reference evidence="4" key="1">
    <citation type="journal article" date="2019" name="Int. J. Syst. Evol. Microbiol.">
        <title>The Global Catalogue of Microorganisms (GCM) 10K type strain sequencing project: providing services to taxonomists for standard genome sequencing and annotation.</title>
        <authorList>
            <consortium name="The Broad Institute Genomics Platform"/>
            <consortium name="The Broad Institute Genome Sequencing Center for Infectious Disease"/>
            <person name="Wu L."/>
            <person name="Ma J."/>
        </authorList>
    </citation>
    <scope>NUCLEOTIDE SEQUENCE [LARGE SCALE GENOMIC DNA]</scope>
    <source>
        <strain evidence="4">CECT 8288</strain>
    </source>
</reference>
<comment type="similarity">
    <text evidence="1">Belongs to the pseudouridine synthase RluA family.</text>
</comment>
<dbReference type="EC" id="5.4.99.-" evidence="3"/>
<dbReference type="InterPro" id="IPR006145">
    <property type="entry name" value="PsdUridine_synth_RsuA/RluA"/>
</dbReference>
<dbReference type="Proteomes" id="UP001595710">
    <property type="component" value="Unassembled WGS sequence"/>
</dbReference>
<evidence type="ECO:0000259" key="2">
    <source>
        <dbReference type="Pfam" id="PF00849"/>
    </source>
</evidence>
<dbReference type="SUPFAM" id="SSF55120">
    <property type="entry name" value="Pseudouridine synthase"/>
    <property type="match status" value="1"/>
</dbReference>
<keyword evidence="4" id="KW-1185">Reference proteome</keyword>
<evidence type="ECO:0000313" key="3">
    <source>
        <dbReference type="EMBL" id="MFC3700645.1"/>
    </source>
</evidence>
<keyword evidence="3" id="KW-0413">Isomerase</keyword>
<dbReference type="EMBL" id="JBHRYN010000006">
    <property type="protein sequence ID" value="MFC3700645.1"/>
    <property type="molecule type" value="Genomic_DNA"/>
</dbReference>
<dbReference type="Gene3D" id="3.30.2350.10">
    <property type="entry name" value="Pseudouridine synthase"/>
    <property type="match status" value="1"/>
</dbReference>
<protein>
    <submittedName>
        <fullName evidence="3">RluA family pseudouridine synthase</fullName>
        <ecNumber evidence="3">5.4.99.-</ecNumber>
    </submittedName>
</protein>
<dbReference type="InterPro" id="IPR020103">
    <property type="entry name" value="PsdUridine_synth_cat_dom_sf"/>
</dbReference>
<dbReference type="RefSeq" id="WP_377362192.1">
    <property type="nucleotide sequence ID" value="NZ_JBHRYN010000006.1"/>
</dbReference>
<dbReference type="CDD" id="cd02869">
    <property type="entry name" value="PseudoU_synth_RluA_like"/>
    <property type="match status" value="1"/>
</dbReference>
<dbReference type="PANTHER" id="PTHR21600">
    <property type="entry name" value="MITOCHONDRIAL RNA PSEUDOURIDINE SYNTHASE"/>
    <property type="match status" value="1"/>
</dbReference>
<dbReference type="PROSITE" id="PS01129">
    <property type="entry name" value="PSI_RLU"/>
    <property type="match status" value="1"/>
</dbReference>
<dbReference type="InterPro" id="IPR050188">
    <property type="entry name" value="RluA_PseudoU_synthase"/>
</dbReference>
<name>A0ABV7WRS2_9GAMM</name>
<evidence type="ECO:0000313" key="4">
    <source>
        <dbReference type="Proteomes" id="UP001595710"/>
    </source>
</evidence>
<evidence type="ECO:0000256" key="1">
    <source>
        <dbReference type="ARBA" id="ARBA00010876"/>
    </source>
</evidence>
<dbReference type="GO" id="GO:0016853">
    <property type="term" value="F:isomerase activity"/>
    <property type="evidence" value="ECO:0007669"/>
    <property type="project" value="UniProtKB-KW"/>
</dbReference>
<gene>
    <name evidence="3" type="ORF">ACFOND_03255</name>
</gene>
<organism evidence="3 4">
    <name type="scientific">Reinekea marina</name>
    <dbReference type="NCBI Taxonomy" id="1310421"/>
    <lineage>
        <taxon>Bacteria</taxon>
        <taxon>Pseudomonadati</taxon>
        <taxon>Pseudomonadota</taxon>
        <taxon>Gammaproteobacteria</taxon>
        <taxon>Oceanospirillales</taxon>
        <taxon>Saccharospirillaceae</taxon>
        <taxon>Reinekea</taxon>
    </lineage>
</organism>
<feature type="domain" description="Pseudouridine synthase RsuA/RluA-like" evidence="2">
    <location>
        <begin position="87"/>
        <end position="238"/>
    </location>
</feature>
<sequence>MAAEFRYVVPHKFSGITVQQSILDCFPFRETETLLAMLDYSSLKVNLQPAKLEDLLTVNDELCYRLNNYHEPEVNTDWHLLWEGDEIIAVHKPANLPVSRTTRNIYNTLVQLVRRESDWPDAHLLHRLDLETSGIVLLAKTKEWASKWQPKLSSLMAEKTYHAIVYGNPKWDSTVLECELSTRADSPIRCQMHVCDSGQKGKASKTSFKVLQTFEGYSLIECQLLTGRKHQIRAHLAHLGHPIVGDKIYAHDGQYYLKRIENQLTEQDENMIQTNHHLLSAYKVQLQLEEGVEPITVMDENFSATWQTFVSKCRL</sequence>
<dbReference type="InterPro" id="IPR006224">
    <property type="entry name" value="PsdUridine_synth_RluA-like_CS"/>
</dbReference>
<proteinExistence type="inferred from homology"/>